<dbReference type="InterPro" id="IPR031348">
    <property type="entry name" value="PigL_N"/>
</dbReference>
<dbReference type="InterPro" id="IPR009057">
    <property type="entry name" value="Homeodomain-like_sf"/>
</dbReference>
<evidence type="ECO:0000259" key="2">
    <source>
        <dbReference type="SMART" id="SM00717"/>
    </source>
</evidence>
<organism evidence="3 4">
    <name type="scientific">Cephalotrichum gorgonifer</name>
    <dbReference type="NCBI Taxonomy" id="2041049"/>
    <lineage>
        <taxon>Eukaryota</taxon>
        <taxon>Fungi</taxon>
        <taxon>Dikarya</taxon>
        <taxon>Ascomycota</taxon>
        <taxon>Pezizomycotina</taxon>
        <taxon>Sordariomycetes</taxon>
        <taxon>Hypocreomycetidae</taxon>
        <taxon>Microascales</taxon>
        <taxon>Microascaceae</taxon>
        <taxon>Cephalotrichum</taxon>
    </lineage>
</organism>
<dbReference type="Proteomes" id="UP001187682">
    <property type="component" value="Unassembled WGS sequence"/>
</dbReference>
<dbReference type="SUPFAM" id="SSF46689">
    <property type="entry name" value="Homeodomain-like"/>
    <property type="match status" value="1"/>
</dbReference>
<feature type="region of interest" description="Disordered" evidence="1">
    <location>
        <begin position="771"/>
        <end position="905"/>
    </location>
</feature>
<keyword evidence="4" id="KW-1185">Reference proteome</keyword>
<feature type="domain" description="Myb-like" evidence="2">
    <location>
        <begin position="1271"/>
        <end position="1324"/>
    </location>
</feature>
<name>A0AAE8N1H1_9PEZI</name>
<dbReference type="InterPro" id="IPR001005">
    <property type="entry name" value="SANT/Myb"/>
</dbReference>
<sequence length="1445" mass="160014">MAEAVGLASGLLALTVFAFKSGTKLYATIDSFQSRPRKVRELLMELAALNTVLQRLSVTTGIDGDVDLSALKATLKQCRRACDDFEGELKRSAQSEGDRASLRDWARFTYKGSDSIEAFKQQLIGYKATITVALSFANLRTSAISVEAIQSCRSLIETTTIDLEDYLADIQQKLATLVARENIGGTPDPAIVKRIEDERLSTEKGLQLCLQLSEHIDQIQSSFVADGGRTPHLFDPNPTSQMLVGEGLEGCKDYINFALERLKKHRQKVADRLGSDPTGAISSDDKLLLDKLQGEADTLQHCLKFCSNVDSYLEEQISHIENDAQGDDSIQIMVSTDGTPFNGKNKGVGRRVKQAGGHFDNASLQKVSADFTTISIHQKEIKEPTNEHSPVLAPEAATGSSEGPFSGPGFTLAPKSGFPTGALGNEARYGSEPAGGENDAVVAPTPASPIHHFTRSSGPLNNSDTVAAPDVAAPRVLPGPAKKRRTNPPTPAAPTRRVARISTPLNPSEAVQVVEAKETTEAPKKATRIRLPLALRRRQPVAPTLEGAFPNGHTRMNTSGAGFLCGFRALILSMGAQHPRRIAPPTMFELDGIFRSPTLAATNAEFGLANRNNFTIDQLAAVIGLWGADRGLNIQLAVELDGAEPFVVPAPAHPGLPVVLWIHNDNAVGLGIAPVAHYSGIEPIPAPVGDGIEVLFSEGPDFEEDEVGRNDELPLLDDDSLFEPLRRMEIADSEDPISDIDMDFMHAGAPRTEVRDSEDFISDLDMDGHRLCQGSGEDAASGGDIRIPDDDPTLGDEDRAESSDDEVAVPNGFVLASDGGSEFEPSDQSIQAGSESDKDSSFEEELVEVEEPGSEFDDGSEFDSDSMCEDDSTSDEESLFDEDNRSRASSVVDADSYPDAEEVEPEKLRAVTPRVRKIIQELPKIAEFCKTFDTTNLQISLGISAAEAGQYLAEAGELGPPPLPADYVPDEKYVALIAAAITAILDDDTLEMGIAIRLVLSASRIEDWARAIDACTPKAVKAFVLRDEPPEAEEFRQLPAVTTEDFGVYACQLLARKWDLHNHLYVGSATSAPSTSRPGGILGRKGDRLLKPTAARRRSLFYNLLWDGKPREAVWITLLHIPGSQATEDTNLRTRFRILALLGEAIFHNLLASWRSEARSQLSRWAHADHPVDWWGLNTVSPFYNGVVVSLSASMKRARRRERRRERIRDMTPDTRTAYYARQVLRQKKHYATRLQRAGNSPGKLDKLNRYERERKANLKAVQRGTNGPVPNRMFRPEEEEFVVDLRESNPDYTWRQICQHFNERFPRRDEISIKKHYTRYLKDGIPSQHWLYSKKEDDLILELRARIPRLTWKQVHKEFEKQFPGRRTQTGVSRRWHAIYKGPRIAPPEYSAEEDTLLIALKTGDDGFSWEEIRERFNEKFPTNRTQRSLERRYYEVLQKRDCK</sequence>
<gene>
    <name evidence="3" type="ORF">DNG_07361</name>
</gene>
<reference evidence="3" key="1">
    <citation type="submission" date="2018-03" db="EMBL/GenBank/DDBJ databases">
        <authorList>
            <person name="Guldener U."/>
        </authorList>
    </citation>
    <scope>NUCLEOTIDE SEQUENCE</scope>
</reference>
<dbReference type="Pfam" id="PF17111">
    <property type="entry name" value="PigL_N"/>
    <property type="match status" value="1"/>
</dbReference>
<feature type="region of interest" description="Disordered" evidence="1">
    <location>
        <begin position="382"/>
        <end position="404"/>
    </location>
</feature>
<accession>A0AAE8N1H1</accession>
<feature type="domain" description="Myb-like" evidence="2">
    <location>
        <begin position="1329"/>
        <end position="1383"/>
    </location>
</feature>
<evidence type="ECO:0000313" key="3">
    <source>
        <dbReference type="EMBL" id="SPO04676.1"/>
    </source>
</evidence>
<feature type="compositionally biased region" description="Acidic residues" evidence="1">
    <location>
        <begin position="842"/>
        <end position="881"/>
    </location>
</feature>
<dbReference type="EMBL" id="ONZQ02000010">
    <property type="protein sequence ID" value="SPO04676.1"/>
    <property type="molecule type" value="Genomic_DNA"/>
</dbReference>
<comment type="caution">
    <text evidence="3">The sequence shown here is derived from an EMBL/GenBank/DDBJ whole genome shotgun (WGS) entry which is preliminary data.</text>
</comment>
<evidence type="ECO:0000256" key="1">
    <source>
        <dbReference type="SAM" id="MobiDB-lite"/>
    </source>
</evidence>
<feature type="region of interest" description="Disordered" evidence="1">
    <location>
        <begin position="453"/>
        <end position="496"/>
    </location>
</feature>
<feature type="compositionally biased region" description="Polar residues" evidence="1">
    <location>
        <begin position="455"/>
        <end position="465"/>
    </location>
</feature>
<proteinExistence type="predicted"/>
<dbReference type="SMART" id="SM00717">
    <property type="entry name" value="SANT"/>
    <property type="match status" value="3"/>
</dbReference>
<feature type="domain" description="Myb-like" evidence="2">
    <location>
        <begin position="1387"/>
        <end position="1441"/>
    </location>
</feature>
<protein>
    <recommendedName>
        <fullName evidence="2">Myb-like domain-containing protein</fullName>
    </recommendedName>
</protein>
<evidence type="ECO:0000313" key="4">
    <source>
        <dbReference type="Proteomes" id="UP001187682"/>
    </source>
</evidence>